<evidence type="ECO:0000313" key="3">
    <source>
        <dbReference type="Proteomes" id="UP001149140"/>
    </source>
</evidence>
<dbReference type="Proteomes" id="UP001149140">
    <property type="component" value="Unassembled WGS sequence"/>
</dbReference>
<proteinExistence type="predicted"/>
<keyword evidence="3" id="KW-1185">Reference proteome</keyword>
<comment type="caution">
    <text evidence="2">The sequence shown here is derived from an EMBL/GenBank/DDBJ whole genome shotgun (WGS) entry which is preliminary data.</text>
</comment>
<feature type="domain" description="DUF559" evidence="1">
    <location>
        <begin position="114"/>
        <end position="182"/>
    </location>
</feature>
<dbReference type="Gene3D" id="3.40.960.10">
    <property type="entry name" value="VSR Endonuclease"/>
    <property type="match status" value="1"/>
</dbReference>
<dbReference type="InterPro" id="IPR011335">
    <property type="entry name" value="Restrct_endonuc-II-like"/>
</dbReference>
<dbReference type="AlphaFoldDB" id="A0A9X3MZQ4"/>
<sequence>MRVHRCARLQPRDLTRRNGIPVTTVPRTLVDLTDHLSAEQLANVIYEAAFRGWFSIGETRAAMARANGRHHLDRLDEAIHMHLAGSAGTKSGKEDAFQALIRDRFPKPAINVRLLGFEVDCVWTDHRLVVEVDGGGHDRPRARRKDARLDRAMKAGGYDVLRFTDFEIEREPETVRAALHAVMQAGRR</sequence>
<organism evidence="2 3">
    <name type="scientific">Solirubrobacter ginsenosidimutans</name>
    <dbReference type="NCBI Taxonomy" id="490573"/>
    <lineage>
        <taxon>Bacteria</taxon>
        <taxon>Bacillati</taxon>
        <taxon>Actinomycetota</taxon>
        <taxon>Thermoleophilia</taxon>
        <taxon>Solirubrobacterales</taxon>
        <taxon>Solirubrobacteraceae</taxon>
        <taxon>Solirubrobacter</taxon>
    </lineage>
</organism>
<dbReference type="Pfam" id="PF04480">
    <property type="entry name" value="DUF559"/>
    <property type="match status" value="1"/>
</dbReference>
<dbReference type="EMBL" id="JAPDOD010000032">
    <property type="protein sequence ID" value="MDA0164270.1"/>
    <property type="molecule type" value="Genomic_DNA"/>
</dbReference>
<name>A0A9X3MZQ4_9ACTN</name>
<gene>
    <name evidence="2" type="ORF">OM076_28625</name>
</gene>
<dbReference type="RefSeq" id="WP_270043522.1">
    <property type="nucleotide sequence ID" value="NZ_JAPDOD010000032.1"/>
</dbReference>
<dbReference type="InterPro" id="IPR007569">
    <property type="entry name" value="DUF559"/>
</dbReference>
<protein>
    <submittedName>
        <fullName evidence="2">Endonuclease domain-containing protein</fullName>
    </submittedName>
</protein>
<reference evidence="2" key="1">
    <citation type="submission" date="2022-10" db="EMBL/GenBank/DDBJ databases">
        <title>The WGS of Solirubrobacter ginsenosidimutans DSM 21036.</title>
        <authorList>
            <person name="Jiang Z."/>
        </authorList>
    </citation>
    <scope>NUCLEOTIDE SEQUENCE</scope>
    <source>
        <strain evidence="2">DSM 21036</strain>
    </source>
</reference>
<dbReference type="SUPFAM" id="SSF52980">
    <property type="entry name" value="Restriction endonuclease-like"/>
    <property type="match status" value="1"/>
</dbReference>
<keyword evidence="2" id="KW-0540">Nuclease</keyword>
<dbReference type="GO" id="GO:0004519">
    <property type="term" value="F:endonuclease activity"/>
    <property type="evidence" value="ECO:0007669"/>
    <property type="project" value="UniProtKB-KW"/>
</dbReference>
<evidence type="ECO:0000259" key="1">
    <source>
        <dbReference type="Pfam" id="PF04480"/>
    </source>
</evidence>
<accession>A0A9X3MZQ4</accession>
<keyword evidence="2" id="KW-0255">Endonuclease</keyword>
<evidence type="ECO:0000313" key="2">
    <source>
        <dbReference type="EMBL" id="MDA0164270.1"/>
    </source>
</evidence>
<keyword evidence="2" id="KW-0378">Hydrolase</keyword>